<dbReference type="AlphaFoldDB" id="A0A4U6DAQ9"/>
<organism evidence="1 2">
    <name type="scientific">Dyadobacter frigoris</name>
    <dbReference type="NCBI Taxonomy" id="2576211"/>
    <lineage>
        <taxon>Bacteria</taxon>
        <taxon>Pseudomonadati</taxon>
        <taxon>Bacteroidota</taxon>
        <taxon>Cytophagia</taxon>
        <taxon>Cytophagales</taxon>
        <taxon>Spirosomataceae</taxon>
        <taxon>Dyadobacter</taxon>
    </lineage>
</organism>
<dbReference type="Proteomes" id="UP000304900">
    <property type="component" value="Unassembled WGS sequence"/>
</dbReference>
<gene>
    <name evidence="1" type="ORF">FDK13_01620</name>
</gene>
<evidence type="ECO:0000313" key="1">
    <source>
        <dbReference type="EMBL" id="TKT93936.1"/>
    </source>
</evidence>
<comment type="caution">
    <text evidence="1">The sequence shown here is derived from an EMBL/GenBank/DDBJ whole genome shotgun (WGS) entry which is preliminary data.</text>
</comment>
<accession>A0A4U6DAQ9</accession>
<evidence type="ECO:0008006" key="3">
    <source>
        <dbReference type="Google" id="ProtNLM"/>
    </source>
</evidence>
<proteinExistence type="predicted"/>
<sequence length="193" mass="21371">MKNLLVKFTFLMCLTSTGYAQDEDKGKSQIAISAGILPTEDIANEMLVRFVDLFFPSHQHVSVDNVSVFGSYKYFVSEKIAIGGTIGYNSRAKPFNYDNWNRRYDGIKVVTLAGEGSFYYLKGPNVGLYALGGMGCFIVTSGNYNNNYSDYTNFGLTLQLTPLGIRFGRKFGGFAEIGYGYKGLVNMGINLKL</sequence>
<protein>
    <recommendedName>
        <fullName evidence="3">Outer membrane protein beta-barrel domain-containing protein</fullName>
    </recommendedName>
</protein>
<dbReference type="OrthoDB" id="763581at2"/>
<name>A0A4U6DAQ9_9BACT</name>
<dbReference type="EMBL" id="SZVO01000001">
    <property type="protein sequence ID" value="TKT93936.1"/>
    <property type="molecule type" value="Genomic_DNA"/>
</dbReference>
<dbReference type="RefSeq" id="WP_137338226.1">
    <property type="nucleotide sequence ID" value="NZ_BSQH01000001.1"/>
</dbReference>
<keyword evidence="2" id="KW-1185">Reference proteome</keyword>
<evidence type="ECO:0000313" key="2">
    <source>
        <dbReference type="Proteomes" id="UP000304900"/>
    </source>
</evidence>
<reference evidence="1 2" key="1">
    <citation type="submission" date="2019-05" db="EMBL/GenBank/DDBJ databases">
        <title>Dyadobacter AR-3-8 sp. nov., isolated from arctic soil.</title>
        <authorList>
            <person name="Chaudhary D.K."/>
        </authorList>
    </citation>
    <scope>NUCLEOTIDE SEQUENCE [LARGE SCALE GENOMIC DNA]</scope>
    <source>
        <strain evidence="1 2">AR-3-8</strain>
    </source>
</reference>